<accession>A0A0M0BUX8</accession>
<name>A0A0M0BUX8_9ARCH</name>
<organism evidence="2 3">
    <name type="scientific">miscellaneous Crenarchaeota group-1 archaeon SG8-32-3</name>
    <dbReference type="NCBI Taxonomy" id="1685125"/>
    <lineage>
        <taxon>Archaea</taxon>
        <taxon>Candidatus Bathyarchaeota</taxon>
        <taxon>MCG-1</taxon>
    </lineage>
</organism>
<evidence type="ECO:0000313" key="3">
    <source>
        <dbReference type="Proteomes" id="UP000054016"/>
    </source>
</evidence>
<comment type="caution">
    <text evidence="2">The sequence shown here is derived from an EMBL/GenBank/DDBJ whole genome shotgun (WGS) entry which is preliminary data.</text>
</comment>
<dbReference type="InterPro" id="IPR017896">
    <property type="entry name" value="4Fe4S_Fe-S-bd"/>
</dbReference>
<protein>
    <recommendedName>
        <fullName evidence="1">4Fe-4S ferredoxin-type domain-containing protein</fullName>
    </recommendedName>
</protein>
<evidence type="ECO:0000259" key="1">
    <source>
        <dbReference type="PROSITE" id="PS51379"/>
    </source>
</evidence>
<sequence length="152" mass="17431">MPEKSSSNVDIFGLLSVDKEAEEKRKQRKELLASTGVKEFFEEGSISIDKRTCWGLECKLCIEKCPTNALYWKTGEVGIVEDLCVYCGACVLCCMVDDCIKVKRIREDGSSERFSKPREIVKLQDKINAKKRLQRVKTIFPTCEAYCERYKP</sequence>
<dbReference type="EMBL" id="LFWV01000010">
    <property type="protein sequence ID" value="KON32160.1"/>
    <property type="molecule type" value="Genomic_DNA"/>
</dbReference>
<dbReference type="Gene3D" id="3.30.70.20">
    <property type="match status" value="1"/>
</dbReference>
<reference evidence="3" key="1">
    <citation type="submission" date="2015-06" db="EMBL/GenBank/DDBJ databases">
        <title>New insights into the roles of widespread benthic archaea in carbon and nitrogen cycling.</title>
        <authorList>
            <person name="Lazar C.S."/>
            <person name="Baker B.J."/>
            <person name="Seitz K.W."/>
            <person name="Hyde A.S."/>
            <person name="Dick G.J."/>
            <person name="Hinrichs K.-U."/>
            <person name="Teske A.P."/>
        </authorList>
    </citation>
    <scope>NUCLEOTIDE SEQUENCE [LARGE SCALE GENOMIC DNA]</scope>
</reference>
<dbReference type="SUPFAM" id="SSF54862">
    <property type="entry name" value="4Fe-4S ferredoxins"/>
    <property type="match status" value="1"/>
</dbReference>
<dbReference type="PROSITE" id="PS51379">
    <property type="entry name" value="4FE4S_FER_2"/>
    <property type="match status" value="2"/>
</dbReference>
<dbReference type="AlphaFoldDB" id="A0A0M0BUX8"/>
<dbReference type="Proteomes" id="UP000054016">
    <property type="component" value="Unassembled WGS sequence"/>
</dbReference>
<evidence type="ECO:0000313" key="2">
    <source>
        <dbReference type="EMBL" id="KON32160.1"/>
    </source>
</evidence>
<gene>
    <name evidence="2" type="ORF">AC478_01075</name>
</gene>
<proteinExistence type="predicted"/>
<feature type="domain" description="4Fe-4S ferredoxin-type" evidence="1">
    <location>
        <begin position="44"/>
        <end position="75"/>
    </location>
</feature>
<feature type="domain" description="4Fe-4S ferredoxin-type" evidence="1">
    <location>
        <begin position="76"/>
        <end position="105"/>
    </location>
</feature>